<sequence length="203" mass="22835">MPKEAPENDAIRLKFVDVLDAWVKVEHALWKVFYVILKPMEATQSQSLFHAVGSFQSQRDAVMVVAGGAISDVDLLGELETLQGRARGLATKRNNLVHGRWMMASTKAKDPPTLMRFYRPANITQFLKPGETALSKKGKYIFDFQDLQNCQREFSTLAKDYDAIRMKIASHLGVSPHIELLEKDIVGPIRTTIQRSDPPQEGP</sequence>
<dbReference type="EMBL" id="JBHUGZ010000019">
    <property type="protein sequence ID" value="MFD1986552.1"/>
    <property type="molecule type" value="Genomic_DNA"/>
</dbReference>
<organism evidence="1 2">
    <name type="scientific">Mesorhizobium newzealandense</name>
    <dbReference type="NCBI Taxonomy" id="1300302"/>
    <lineage>
        <taxon>Bacteria</taxon>
        <taxon>Pseudomonadati</taxon>
        <taxon>Pseudomonadota</taxon>
        <taxon>Alphaproteobacteria</taxon>
        <taxon>Hyphomicrobiales</taxon>
        <taxon>Phyllobacteriaceae</taxon>
        <taxon>Mesorhizobium</taxon>
    </lineage>
</organism>
<keyword evidence="2" id="KW-1185">Reference proteome</keyword>
<protein>
    <submittedName>
        <fullName evidence="1">Uncharacterized protein</fullName>
    </submittedName>
</protein>
<accession>A0ABW4UGB9</accession>
<evidence type="ECO:0000313" key="1">
    <source>
        <dbReference type="EMBL" id="MFD1986552.1"/>
    </source>
</evidence>
<gene>
    <name evidence="1" type="ORF">ACFSOZ_29360</name>
</gene>
<reference evidence="2" key="1">
    <citation type="journal article" date="2019" name="Int. J. Syst. Evol. Microbiol.">
        <title>The Global Catalogue of Microorganisms (GCM) 10K type strain sequencing project: providing services to taxonomists for standard genome sequencing and annotation.</title>
        <authorList>
            <consortium name="The Broad Institute Genomics Platform"/>
            <consortium name="The Broad Institute Genome Sequencing Center for Infectious Disease"/>
            <person name="Wu L."/>
            <person name="Ma J."/>
        </authorList>
    </citation>
    <scope>NUCLEOTIDE SEQUENCE [LARGE SCALE GENOMIC DNA]</scope>
    <source>
        <strain evidence="2">CGMCC 1.16225</strain>
    </source>
</reference>
<proteinExistence type="predicted"/>
<comment type="caution">
    <text evidence="1">The sequence shown here is derived from an EMBL/GenBank/DDBJ whole genome shotgun (WGS) entry which is preliminary data.</text>
</comment>
<name>A0ABW4UGB9_9HYPH</name>
<evidence type="ECO:0000313" key="2">
    <source>
        <dbReference type="Proteomes" id="UP001597405"/>
    </source>
</evidence>
<dbReference type="RefSeq" id="WP_379103822.1">
    <property type="nucleotide sequence ID" value="NZ_JBHUGZ010000019.1"/>
</dbReference>
<dbReference type="Proteomes" id="UP001597405">
    <property type="component" value="Unassembled WGS sequence"/>
</dbReference>